<accession>A0ABY2DIQ9</accession>
<dbReference type="EMBL" id="SMKE01000388">
    <property type="protein sequence ID" value="TDB93773.1"/>
    <property type="molecule type" value="Genomic_DNA"/>
</dbReference>
<evidence type="ECO:0000313" key="1">
    <source>
        <dbReference type="EMBL" id="TDB93773.1"/>
    </source>
</evidence>
<dbReference type="Proteomes" id="UP000295626">
    <property type="component" value="Unassembled WGS sequence"/>
</dbReference>
<proteinExistence type="predicted"/>
<keyword evidence="2" id="KW-1185">Reference proteome</keyword>
<organism evidence="1 2">
    <name type="scientific">Micromonospora fluostatini</name>
    <dbReference type="NCBI Taxonomy" id="1629071"/>
    <lineage>
        <taxon>Bacteria</taxon>
        <taxon>Bacillati</taxon>
        <taxon>Actinomycetota</taxon>
        <taxon>Actinomycetes</taxon>
        <taxon>Micromonosporales</taxon>
        <taxon>Micromonosporaceae</taxon>
        <taxon>Micromonospora</taxon>
    </lineage>
</organism>
<protein>
    <submittedName>
        <fullName evidence="1">Uncharacterized protein</fullName>
    </submittedName>
</protein>
<evidence type="ECO:0000313" key="2">
    <source>
        <dbReference type="Proteomes" id="UP000295626"/>
    </source>
</evidence>
<gene>
    <name evidence="1" type="ORF">E1091_11555</name>
</gene>
<name>A0ABY2DIQ9_9ACTN</name>
<comment type="caution">
    <text evidence="1">The sequence shown here is derived from an EMBL/GenBank/DDBJ whole genome shotgun (WGS) entry which is preliminary data.</text>
</comment>
<sequence length="64" mass="6764">MSCWYPVTADCNSASTGVTTGSSYTCNGTTSNRWLKVGHNRTLRYVALGCVRISQIPPGAPVVG</sequence>
<reference evidence="1 2" key="1">
    <citation type="submission" date="2019-02" db="EMBL/GenBank/DDBJ databases">
        <title>Draft genome sequences of novel Actinobacteria.</title>
        <authorList>
            <person name="Sahin N."/>
            <person name="Ay H."/>
            <person name="Saygin H."/>
        </authorList>
    </citation>
    <scope>NUCLEOTIDE SEQUENCE [LARGE SCALE GENOMIC DNA]</scope>
    <source>
        <strain evidence="1 2">JCM 30529</strain>
    </source>
</reference>